<proteinExistence type="inferred from homology"/>
<evidence type="ECO:0000256" key="1">
    <source>
        <dbReference type="ARBA" id="ARBA00001961"/>
    </source>
</evidence>
<evidence type="ECO:0000259" key="10">
    <source>
        <dbReference type="PROSITE" id="PS51471"/>
    </source>
</evidence>
<keyword evidence="6 9" id="KW-0560">Oxidoreductase</keyword>
<dbReference type="PROSITE" id="PS51471">
    <property type="entry name" value="FE2OG_OXY"/>
    <property type="match status" value="1"/>
</dbReference>
<sequence length="344" mass="39383">MAATAKPLLSDLVSGANHVPPNYVRPENDRPNLDEVHSFDASIPVIDLNGLHGPHRPDIINQIGLACQNYGFFQVKNHGIEEDVINKMMSVGREFFHLPESERLKSYSEDPFKTTRLCTSFNVRTEKVSSWRDYLRLHCHPLEDYMREWPSNPPSFKEDAAEYCKNVRGLAVRLLEAISESLGLERDYINRVLGSHGQHMAINYYPPCPQPKLTYGLPPHADPNVITLLLQDDVPGLQVLKDGKWVSVQPIPNTFIVNIGDQIQVISNDRYESVLHRAIVNSDKERISIPTFYCPSYDAIIGPAQNLIDDDHPAHYKSFTYREYYEKFWNRGLRTQTCLDMFKA</sequence>
<evidence type="ECO:0000256" key="5">
    <source>
        <dbReference type="ARBA" id="ARBA00022964"/>
    </source>
</evidence>
<dbReference type="GO" id="GO:0031418">
    <property type="term" value="F:L-ascorbic acid binding"/>
    <property type="evidence" value="ECO:0007669"/>
    <property type="project" value="UniProtKB-KW"/>
</dbReference>
<evidence type="ECO:0000256" key="9">
    <source>
        <dbReference type="RuleBase" id="RU003682"/>
    </source>
</evidence>
<dbReference type="PRINTS" id="PR00682">
    <property type="entry name" value="IPNSYNTHASE"/>
</dbReference>
<keyword evidence="7 9" id="KW-0408">Iron</keyword>
<dbReference type="Pfam" id="PF03171">
    <property type="entry name" value="2OG-FeII_Oxy"/>
    <property type="match status" value="1"/>
</dbReference>
<dbReference type="InterPro" id="IPR044861">
    <property type="entry name" value="IPNS-like_FE2OG_OXY"/>
</dbReference>
<dbReference type="EMBL" id="JAEACU010000008">
    <property type="protein sequence ID" value="KAH7519387.1"/>
    <property type="molecule type" value="Genomic_DNA"/>
</dbReference>
<evidence type="ECO:0000256" key="4">
    <source>
        <dbReference type="ARBA" id="ARBA00022896"/>
    </source>
</evidence>
<dbReference type="GO" id="GO:0002229">
    <property type="term" value="P:defense response to oomycetes"/>
    <property type="evidence" value="ECO:0007669"/>
    <property type="project" value="UniProtKB-ARBA"/>
</dbReference>
<dbReference type="Gene3D" id="2.60.120.330">
    <property type="entry name" value="B-lactam Antibiotic, Isopenicillin N Synthase, Chain"/>
    <property type="match status" value="1"/>
</dbReference>
<keyword evidence="3 9" id="KW-0479">Metal-binding</keyword>
<name>A0A978UWM1_ZIZJJ</name>
<dbReference type="GO" id="GO:0046872">
    <property type="term" value="F:metal ion binding"/>
    <property type="evidence" value="ECO:0007669"/>
    <property type="project" value="UniProtKB-KW"/>
</dbReference>
<dbReference type="Proteomes" id="UP000813462">
    <property type="component" value="Unassembled WGS sequence"/>
</dbReference>
<evidence type="ECO:0000313" key="11">
    <source>
        <dbReference type="EMBL" id="KAH7519387.1"/>
    </source>
</evidence>
<dbReference type="InterPro" id="IPR026992">
    <property type="entry name" value="DIOX_N"/>
</dbReference>
<evidence type="ECO:0000313" key="12">
    <source>
        <dbReference type="Proteomes" id="UP000813462"/>
    </source>
</evidence>
<dbReference type="AlphaFoldDB" id="A0A978UWM1"/>
<evidence type="ECO:0000256" key="8">
    <source>
        <dbReference type="ARBA" id="ARBA00052233"/>
    </source>
</evidence>
<keyword evidence="4" id="KW-0847">Vitamin C</keyword>
<comment type="cofactor">
    <cofactor evidence="1">
        <name>L-ascorbate</name>
        <dbReference type="ChEBI" id="CHEBI:38290"/>
    </cofactor>
</comment>
<evidence type="ECO:0000256" key="6">
    <source>
        <dbReference type="ARBA" id="ARBA00023002"/>
    </source>
</evidence>
<protein>
    <recommendedName>
        <fullName evidence="10">Fe2OG dioxygenase domain-containing protein</fullName>
    </recommendedName>
</protein>
<evidence type="ECO:0000256" key="2">
    <source>
        <dbReference type="ARBA" id="ARBA00008056"/>
    </source>
</evidence>
<comment type="catalytic activity">
    <reaction evidence="8">
        <text>salicylate + NADH + O2 + H(+) = 2,3-dihydroxybenzoate + NAD(+) + H2O</text>
        <dbReference type="Rhea" id="RHEA:51792"/>
        <dbReference type="ChEBI" id="CHEBI:15377"/>
        <dbReference type="ChEBI" id="CHEBI:15378"/>
        <dbReference type="ChEBI" id="CHEBI:15379"/>
        <dbReference type="ChEBI" id="CHEBI:30762"/>
        <dbReference type="ChEBI" id="CHEBI:36654"/>
        <dbReference type="ChEBI" id="CHEBI:57540"/>
        <dbReference type="ChEBI" id="CHEBI:57945"/>
    </reaction>
</comment>
<keyword evidence="5" id="KW-0223">Dioxygenase</keyword>
<dbReference type="GO" id="GO:0051213">
    <property type="term" value="F:dioxygenase activity"/>
    <property type="evidence" value="ECO:0007669"/>
    <property type="project" value="UniProtKB-KW"/>
</dbReference>
<comment type="caution">
    <text evidence="11">The sequence shown here is derived from an EMBL/GenBank/DDBJ whole genome shotgun (WGS) entry which is preliminary data.</text>
</comment>
<dbReference type="Pfam" id="PF14226">
    <property type="entry name" value="DIOX_N"/>
    <property type="match status" value="1"/>
</dbReference>
<dbReference type="OrthoDB" id="288590at2759"/>
<comment type="similarity">
    <text evidence="2 9">Belongs to the iron/ascorbate-dependent oxidoreductase family.</text>
</comment>
<feature type="domain" description="Fe2OG dioxygenase" evidence="10">
    <location>
        <begin position="188"/>
        <end position="295"/>
    </location>
</feature>
<gene>
    <name evidence="11" type="ORF">FEM48_Zijuj08G0030800</name>
</gene>
<dbReference type="InterPro" id="IPR050295">
    <property type="entry name" value="Plant_2OG-oxidoreductases"/>
</dbReference>
<organism evidence="11 12">
    <name type="scientific">Ziziphus jujuba var. spinosa</name>
    <dbReference type="NCBI Taxonomy" id="714518"/>
    <lineage>
        <taxon>Eukaryota</taxon>
        <taxon>Viridiplantae</taxon>
        <taxon>Streptophyta</taxon>
        <taxon>Embryophyta</taxon>
        <taxon>Tracheophyta</taxon>
        <taxon>Spermatophyta</taxon>
        <taxon>Magnoliopsida</taxon>
        <taxon>eudicotyledons</taxon>
        <taxon>Gunneridae</taxon>
        <taxon>Pentapetalae</taxon>
        <taxon>rosids</taxon>
        <taxon>fabids</taxon>
        <taxon>Rosales</taxon>
        <taxon>Rhamnaceae</taxon>
        <taxon>Paliureae</taxon>
        <taxon>Ziziphus</taxon>
    </lineage>
</organism>
<dbReference type="InterPro" id="IPR005123">
    <property type="entry name" value="Oxoglu/Fe-dep_dioxygenase_dom"/>
</dbReference>
<dbReference type="FunFam" id="2.60.120.330:FF:000007">
    <property type="entry name" value="Protein DMR6-like oxygenase 2"/>
    <property type="match status" value="1"/>
</dbReference>
<reference evidence="11" key="1">
    <citation type="journal article" date="2021" name="Front. Plant Sci.">
        <title>Chromosome-Scale Genome Assembly for Chinese Sour Jujube and Insights Into Its Genome Evolution and Domestication Signature.</title>
        <authorList>
            <person name="Shen L.-Y."/>
            <person name="Luo H."/>
            <person name="Wang X.-L."/>
            <person name="Wang X.-M."/>
            <person name="Qiu X.-J."/>
            <person name="Liu H."/>
            <person name="Zhou S.-S."/>
            <person name="Jia K.-H."/>
            <person name="Nie S."/>
            <person name="Bao Y.-T."/>
            <person name="Zhang R.-G."/>
            <person name="Yun Q.-Z."/>
            <person name="Chai Y.-H."/>
            <person name="Lu J.-Y."/>
            <person name="Li Y."/>
            <person name="Zhao S.-W."/>
            <person name="Mao J.-F."/>
            <person name="Jia S.-G."/>
            <person name="Mao Y.-M."/>
        </authorList>
    </citation>
    <scope>NUCLEOTIDE SEQUENCE</scope>
    <source>
        <strain evidence="11">AT0</strain>
        <tissue evidence="11">Leaf</tissue>
    </source>
</reference>
<accession>A0A978UWM1</accession>
<dbReference type="SUPFAM" id="SSF51197">
    <property type="entry name" value="Clavaminate synthase-like"/>
    <property type="match status" value="1"/>
</dbReference>
<dbReference type="PANTHER" id="PTHR47991">
    <property type="entry name" value="OXOGLUTARATE/IRON-DEPENDENT DIOXYGENASE"/>
    <property type="match status" value="1"/>
</dbReference>
<evidence type="ECO:0000256" key="3">
    <source>
        <dbReference type="ARBA" id="ARBA00022723"/>
    </source>
</evidence>
<dbReference type="InterPro" id="IPR027443">
    <property type="entry name" value="IPNS-like_sf"/>
</dbReference>
<evidence type="ECO:0000256" key="7">
    <source>
        <dbReference type="ARBA" id="ARBA00023004"/>
    </source>
</evidence>